<evidence type="ECO:0000313" key="8">
    <source>
        <dbReference type="EMBL" id="SSX24872.1"/>
    </source>
</evidence>
<dbReference type="VEuPathDB" id="VectorBase:CSON012645"/>
<dbReference type="Pfam" id="PF06027">
    <property type="entry name" value="SLC35F"/>
    <property type="match status" value="1"/>
</dbReference>
<accession>A0A336M3N3</accession>
<dbReference type="AlphaFoldDB" id="A0A336M3N3"/>
<keyword evidence="4 7" id="KW-0812">Transmembrane</keyword>
<name>A0A336M3N3_CULSO</name>
<reference evidence="8" key="1">
    <citation type="submission" date="2018-07" db="EMBL/GenBank/DDBJ databases">
        <authorList>
            <person name="Quirk P.G."/>
            <person name="Krulwich T.A."/>
        </authorList>
    </citation>
    <scope>NUCLEOTIDE SEQUENCE</scope>
</reference>
<dbReference type="GO" id="GO:0016020">
    <property type="term" value="C:membrane"/>
    <property type="evidence" value="ECO:0007669"/>
    <property type="project" value="UniProtKB-SubCell"/>
</dbReference>
<feature type="transmembrane region" description="Helical" evidence="7">
    <location>
        <begin position="222"/>
        <end position="242"/>
    </location>
</feature>
<comment type="similarity">
    <text evidence="2">Belongs to the SLC35F solute transporter family.</text>
</comment>
<keyword evidence="6 7" id="KW-0472">Membrane</keyword>
<evidence type="ECO:0000256" key="2">
    <source>
        <dbReference type="ARBA" id="ARBA00007863"/>
    </source>
</evidence>
<keyword evidence="5 7" id="KW-1133">Transmembrane helix</keyword>
<comment type="subcellular location">
    <subcellularLocation>
        <location evidence="1">Membrane</location>
        <topology evidence="1">Multi-pass membrane protein</topology>
    </subcellularLocation>
</comment>
<dbReference type="PIRSF" id="PIRSF036436">
    <property type="entry name" value="UCP036436"/>
    <property type="match status" value="1"/>
</dbReference>
<feature type="transmembrane region" description="Helical" evidence="7">
    <location>
        <begin position="181"/>
        <end position="201"/>
    </location>
</feature>
<feature type="transmembrane region" description="Helical" evidence="7">
    <location>
        <begin position="46"/>
        <end position="70"/>
    </location>
</feature>
<evidence type="ECO:0000256" key="5">
    <source>
        <dbReference type="ARBA" id="ARBA00022989"/>
    </source>
</evidence>
<evidence type="ECO:0000256" key="6">
    <source>
        <dbReference type="ARBA" id="ARBA00023136"/>
    </source>
</evidence>
<dbReference type="PANTHER" id="PTHR13146:SF0">
    <property type="entry name" value="SOLUTE CARRIER FAMILY 35 MEMBER F6"/>
    <property type="match status" value="1"/>
</dbReference>
<dbReference type="GO" id="GO:0022857">
    <property type="term" value="F:transmembrane transporter activity"/>
    <property type="evidence" value="ECO:0007669"/>
    <property type="project" value="InterPro"/>
</dbReference>
<dbReference type="PANTHER" id="PTHR13146">
    <property type="match status" value="1"/>
</dbReference>
<dbReference type="OMA" id="RVEYDNQ"/>
<feature type="transmembrane region" description="Helical" evidence="7">
    <location>
        <begin position="153"/>
        <end position="169"/>
    </location>
</feature>
<organism evidence="8">
    <name type="scientific">Culicoides sonorensis</name>
    <name type="common">Biting midge</name>
    <dbReference type="NCBI Taxonomy" id="179676"/>
    <lineage>
        <taxon>Eukaryota</taxon>
        <taxon>Metazoa</taxon>
        <taxon>Ecdysozoa</taxon>
        <taxon>Arthropoda</taxon>
        <taxon>Hexapoda</taxon>
        <taxon>Insecta</taxon>
        <taxon>Pterygota</taxon>
        <taxon>Neoptera</taxon>
        <taxon>Endopterygota</taxon>
        <taxon>Diptera</taxon>
        <taxon>Nematocera</taxon>
        <taxon>Chironomoidea</taxon>
        <taxon>Ceratopogonidae</taxon>
        <taxon>Ceratopogoninae</taxon>
        <taxon>Culicoides</taxon>
        <taxon>Monoculicoides</taxon>
    </lineage>
</organism>
<feature type="transmembrane region" description="Helical" evidence="7">
    <location>
        <begin position="262"/>
        <end position="287"/>
    </location>
</feature>
<dbReference type="InterPro" id="IPR009262">
    <property type="entry name" value="SLC35_F1/F2/F6"/>
</dbReference>
<keyword evidence="3" id="KW-0813">Transport</keyword>
<dbReference type="EMBL" id="UFQT01000608">
    <property type="protein sequence ID" value="SSX25674.1"/>
    <property type="molecule type" value="Genomic_DNA"/>
</dbReference>
<dbReference type="InterPro" id="IPR012404">
    <property type="entry name" value="UCP036436"/>
</dbReference>
<proteinExistence type="inferred from homology"/>
<evidence type="ECO:0000256" key="4">
    <source>
        <dbReference type="ARBA" id="ARBA00022692"/>
    </source>
</evidence>
<feature type="transmembrane region" description="Helical" evidence="7">
    <location>
        <begin position="324"/>
        <end position="345"/>
    </location>
</feature>
<protein>
    <submittedName>
        <fullName evidence="8">CSON011629 protein</fullName>
    </submittedName>
    <submittedName>
        <fullName evidence="9">CSON012645 protein</fullName>
    </submittedName>
</protein>
<evidence type="ECO:0000256" key="1">
    <source>
        <dbReference type="ARBA" id="ARBA00004141"/>
    </source>
</evidence>
<evidence type="ECO:0000313" key="9">
    <source>
        <dbReference type="EMBL" id="SSX25674.1"/>
    </source>
</evidence>
<dbReference type="VEuPathDB" id="VectorBase:CSON011629"/>
<feature type="transmembrane region" description="Helical" evidence="7">
    <location>
        <begin position="299"/>
        <end position="318"/>
    </location>
</feature>
<dbReference type="SUPFAM" id="SSF103481">
    <property type="entry name" value="Multidrug resistance efflux transporter EmrE"/>
    <property type="match status" value="1"/>
</dbReference>
<dbReference type="InterPro" id="IPR037185">
    <property type="entry name" value="EmrE-like"/>
</dbReference>
<evidence type="ECO:0000256" key="7">
    <source>
        <dbReference type="SAM" id="Phobius"/>
    </source>
</evidence>
<feature type="transmembrane region" description="Helical" evidence="7">
    <location>
        <begin position="124"/>
        <end position="146"/>
    </location>
</feature>
<evidence type="ECO:0000256" key="3">
    <source>
        <dbReference type="ARBA" id="ARBA00022448"/>
    </source>
</evidence>
<gene>
    <name evidence="8" type="primary">CSON011629</name>
    <name evidence="9" type="synonym">CSON012645</name>
</gene>
<feature type="transmembrane region" description="Helical" evidence="7">
    <location>
        <begin position="91"/>
        <end position="112"/>
    </location>
</feature>
<dbReference type="EMBL" id="UFQT01000513">
    <property type="protein sequence ID" value="SSX24872.1"/>
    <property type="molecule type" value="Genomic_DNA"/>
</dbReference>
<sequence length="384" mass="42393">MAWTKKQILLAITMVTCGSINTLSTKWADTLESKGSDGKTRKFNHPFVQSCFMFFGEFLCLLTFKLLYYYYKRKNDGSENENGFVKGNRNFSPFILFVPACCDMIATSIMYIGLNLTYASSFQMLRGSVIVFVGFLSFAFLGRVLIARQWSGIFFIISGLAMVGTADFLSKDGSGTSVNNVITGDLLIVLAQIITSCQMVYEEKFVGSLDIPPLQAVGWEGVFGFSMIACLLVPMYFIHVPAPFSDNARGVLEDLPDALYQIFNNPLLVVAITGTILSIATFNFAGISVTKEISATTRMVLDSVRTFVIWMVSLAIGWQTKVHGLEVAGFCSLIFGLFLYNGILLPELWEKIKSGCRRCCSRGSERDDMVEPIISSAADEASNA</sequence>